<dbReference type="EMBL" id="CP138897">
    <property type="protein sequence ID" value="WPK26484.1"/>
    <property type="molecule type" value="Genomic_DNA"/>
</dbReference>
<accession>A0AAX4HDG9</accession>
<dbReference type="Proteomes" id="UP001338582">
    <property type="component" value="Chromosome 4"/>
</dbReference>
<dbReference type="AlphaFoldDB" id="A0AAX4HDG9"/>
<dbReference type="GeneID" id="88174901"/>
<name>A0AAX4HDG9_9ASCO</name>
<dbReference type="RefSeq" id="XP_062878865.1">
    <property type="nucleotide sequence ID" value="XM_063022795.1"/>
</dbReference>
<evidence type="ECO:0000313" key="3">
    <source>
        <dbReference type="Proteomes" id="UP001338582"/>
    </source>
</evidence>
<keyword evidence="3" id="KW-1185">Reference proteome</keyword>
<reference evidence="2 3" key="1">
    <citation type="submission" date="2023-10" db="EMBL/GenBank/DDBJ databases">
        <title>Draft Genome Sequence of Candida saopaulonensis from a very Premature Infant with Sepsis.</title>
        <authorList>
            <person name="Ning Y."/>
            <person name="Dai R."/>
            <person name="Xiao M."/>
            <person name="Xu Y."/>
            <person name="Yan Q."/>
            <person name="Zhang L."/>
        </authorList>
    </citation>
    <scope>NUCLEOTIDE SEQUENCE [LARGE SCALE GENOMIC DNA]</scope>
    <source>
        <strain evidence="2 3">19XY460</strain>
    </source>
</reference>
<organism evidence="2 3">
    <name type="scientific">Australozyma saopauloensis</name>
    <dbReference type="NCBI Taxonomy" id="291208"/>
    <lineage>
        <taxon>Eukaryota</taxon>
        <taxon>Fungi</taxon>
        <taxon>Dikarya</taxon>
        <taxon>Ascomycota</taxon>
        <taxon>Saccharomycotina</taxon>
        <taxon>Pichiomycetes</taxon>
        <taxon>Metschnikowiaceae</taxon>
        <taxon>Australozyma</taxon>
    </lineage>
</organism>
<evidence type="ECO:0000313" key="2">
    <source>
        <dbReference type="EMBL" id="WPK26484.1"/>
    </source>
</evidence>
<feature type="region of interest" description="Disordered" evidence="1">
    <location>
        <begin position="76"/>
        <end position="95"/>
    </location>
</feature>
<proteinExistence type="predicted"/>
<sequence length="369" mass="40099">MMALRFTTSSIHAKLDDLTLGSPRLSPQDSISPKIEPFSTKSLLSKSLASEGSMHENEPPSPLLLANIDLSHLRDDHPEPSLLATSVGKDSEGRMLPSSSTISLLSLSNNAHGTNGNSSTTNMVSALSNFSNVTGNPPNYIDLHFNHNKLVPQTFTPTSIERGNSFSNLRSRNSFNHLGQQRLQPYQKMTSPGIPSGSEFASITSPQNIPLKRNLSSVFTPSSPSLDPVSVANSPSGFWLNSQTPPRISNSLGKYKSSANQFVGLHQINSIGGTLNIQEKQGSLHLTSKHIDIQRKGSDSPILNPVQTPIEDMPMTPLYLNSDSDSYFVLSNTQGASRTRTSVSYGFETAEGIDENEELDEMDNLEKMD</sequence>
<evidence type="ECO:0000256" key="1">
    <source>
        <dbReference type="SAM" id="MobiDB-lite"/>
    </source>
</evidence>
<protein>
    <submittedName>
        <fullName evidence="2">Uncharacterized protein</fullName>
    </submittedName>
</protein>
<dbReference type="KEGG" id="asau:88174901"/>
<gene>
    <name evidence="2" type="ORF">PUMCH_003838</name>
</gene>